<protein>
    <submittedName>
        <fullName evidence="2">Uncharacterized protein</fullName>
    </submittedName>
</protein>
<dbReference type="Proteomes" id="UP000177625">
    <property type="component" value="Unassembled WGS sequence"/>
</dbReference>
<feature type="compositionally biased region" description="Basic and acidic residues" evidence="1">
    <location>
        <begin position="60"/>
        <end position="80"/>
    </location>
</feature>
<keyword evidence="3" id="KW-1185">Reference proteome</keyword>
<evidence type="ECO:0000313" key="3">
    <source>
        <dbReference type="Proteomes" id="UP000177625"/>
    </source>
</evidence>
<reference evidence="3" key="1">
    <citation type="submission" date="2016-03" db="EMBL/GenBank/DDBJ databases">
        <authorList>
            <person name="Guldener U."/>
        </authorList>
    </citation>
    <scope>NUCLEOTIDE SEQUENCE [LARGE SCALE GENOMIC DNA]</scope>
</reference>
<sequence>MSLSQAAWRAYLPQHSDEYPIDEAGNEDGATAQFGTLGSALVVEKTVRSGTMSEGLAPGGDKKWTPAPHRSEGVEGSHGM</sequence>
<gene>
    <name evidence="2" type="ORF">RSE6_05170</name>
</gene>
<dbReference type="EMBL" id="FJVC01000198">
    <property type="protein sequence ID" value="CZT44918.1"/>
    <property type="molecule type" value="Genomic_DNA"/>
</dbReference>
<evidence type="ECO:0000313" key="2">
    <source>
        <dbReference type="EMBL" id="CZT44918.1"/>
    </source>
</evidence>
<name>A0A1E1M760_RHYSE</name>
<organism evidence="2 3">
    <name type="scientific">Rhynchosporium secalis</name>
    <name type="common">Barley scald fungus</name>
    <dbReference type="NCBI Taxonomy" id="38038"/>
    <lineage>
        <taxon>Eukaryota</taxon>
        <taxon>Fungi</taxon>
        <taxon>Dikarya</taxon>
        <taxon>Ascomycota</taxon>
        <taxon>Pezizomycotina</taxon>
        <taxon>Leotiomycetes</taxon>
        <taxon>Helotiales</taxon>
        <taxon>Ploettnerulaceae</taxon>
        <taxon>Rhynchosporium</taxon>
    </lineage>
</organism>
<feature type="region of interest" description="Disordered" evidence="1">
    <location>
        <begin position="50"/>
        <end position="80"/>
    </location>
</feature>
<dbReference type="AlphaFoldDB" id="A0A1E1M760"/>
<proteinExistence type="predicted"/>
<evidence type="ECO:0000256" key="1">
    <source>
        <dbReference type="SAM" id="MobiDB-lite"/>
    </source>
</evidence>
<accession>A0A1E1M760</accession>